<protein>
    <submittedName>
        <fullName evidence="1">Uncharacterized protein</fullName>
    </submittedName>
</protein>
<proteinExistence type="predicted"/>
<name>X1THP1_9ZZZZ</name>
<feature type="non-terminal residue" evidence="1">
    <location>
        <position position="188"/>
    </location>
</feature>
<accession>X1THP1</accession>
<dbReference type="AlphaFoldDB" id="X1THP1"/>
<comment type="caution">
    <text evidence="1">The sequence shown here is derived from an EMBL/GenBank/DDBJ whole genome shotgun (WGS) entry which is preliminary data.</text>
</comment>
<sequence>MNTFNSYYGSYPDFDVFIEAFKRMVESLEKIRTEEAIEELLSFIRYTGGDYTGYESIYALQALDRIGGEKVLKALYTEFFEGFGGIDNELYITEFVEIIGKNNINMLIDILFLSGDENYDESIFELKNYIINAFGTLKNPIAIEYLIQTFVDESFIDSDNLVVDALIKINKLEKTTNLLFDEYNYFVQ</sequence>
<dbReference type="EMBL" id="BARW01023022">
    <property type="protein sequence ID" value="GAI90881.1"/>
    <property type="molecule type" value="Genomic_DNA"/>
</dbReference>
<evidence type="ECO:0000313" key="1">
    <source>
        <dbReference type="EMBL" id="GAI90881.1"/>
    </source>
</evidence>
<gene>
    <name evidence="1" type="ORF">S12H4_38276</name>
</gene>
<organism evidence="1">
    <name type="scientific">marine sediment metagenome</name>
    <dbReference type="NCBI Taxonomy" id="412755"/>
    <lineage>
        <taxon>unclassified sequences</taxon>
        <taxon>metagenomes</taxon>
        <taxon>ecological metagenomes</taxon>
    </lineage>
</organism>
<reference evidence="1" key="1">
    <citation type="journal article" date="2014" name="Front. Microbiol.">
        <title>High frequency of phylogenetically diverse reductive dehalogenase-homologous genes in deep subseafloor sedimentary metagenomes.</title>
        <authorList>
            <person name="Kawai M."/>
            <person name="Futagami T."/>
            <person name="Toyoda A."/>
            <person name="Takaki Y."/>
            <person name="Nishi S."/>
            <person name="Hori S."/>
            <person name="Arai W."/>
            <person name="Tsubouchi T."/>
            <person name="Morono Y."/>
            <person name="Uchiyama I."/>
            <person name="Ito T."/>
            <person name="Fujiyama A."/>
            <person name="Inagaki F."/>
            <person name="Takami H."/>
        </authorList>
    </citation>
    <scope>NUCLEOTIDE SEQUENCE</scope>
    <source>
        <strain evidence="1">Expedition CK06-06</strain>
    </source>
</reference>